<accession>A0A0D7WUV9</accession>
<dbReference type="PATRIC" id="fig|159743.3.peg.5627"/>
<dbReference type="Proteomes" id="UP000032534">
    <property type="component" value="Unassembled WGS sequence"/>
</dbReference>
<proteinExistence type="predicted"/>
<evidence type="ECO:0000313" key="2">
    <source>
        <dbReference type="Proteomes" id="UP000032534"/>
    </source>
</evidence>
<keyword evidence="2" id="KW-1185">Reference proteome</keyword>
<comment type="caution">
    <text evidence="1">The sequence shown here is derived from an EMBL/GenBank/DDBJ whole genome shotgun (WGS) entry which is preliminary data.</text>
</comment>
<protein>
    <submittedName>
        <fullName evidence="1">Uncharacterized protein</fullName>
    </submittedName>
</protein>
<dbReference type="RefSeq" id="WP_044648720.1">
    <property type="nucleotide sequence ID" value="NZ_JTHP01000074.1"/>
</dbReference>
<organism evidence="1 2">
    <name type="scientific">Paenibacillus terrae</name>
    <dbReference type="NCBI Taxonomy" id="159743"/>
    <lineage>
        <taxon>Bacteria</taxon>
        <taxon>Bacillati</taxon>
        <taxon>Bacillota</taxon>
        <taxon>Bacilli</taxon>
        <taxon>Bacillales</taxon>
        <taxon>Paenibacillaceae</taxon>
        <taxon>Paenibacillus</taxon>
    </lineage>
</organism>
<gene>
    <name evidence="1" type="ORF">QD47_25390</name>
</gene>
<dbReference type="EMBL" id="JTHP01000074">
    <property type="protein sequence ID" value="KJD42955.1"/>
    <property type="molecule type" value="Genomic_DNA"/>
</dbReference>
<evidence type="ECO:0000313" key="1">
    <source>
        <dbReference type="EMBL" id="KJD42955.1"/>
    </source>
</evidence>
<dbReference type="OrthoDB" id="2511064at2"/>
<dbReference type="AlphaFoldDB" id="A0A0D7WUV9"/>
<reference evidence="1 2" key="1">
    <citation type="submission" date="2014-11" db="EMBL/GenBank/DDBJ databases">
        <title>Draft Genome Sequences of Paenibacillus polymyxa NRRL B-30509 and Paenibacillus terrae NRRL B-30644, Strains from a Poultry Environment that Produce Tridecaptin A and Paenicidins.</title>
        <authorList>
            <person name="van Belkum M.J."/>
            <person name="Lohans C.T."/>
            <person name="Vederas J.C."/>
        </authorList>
    </citation>
    <scope>NUCLEOTIDE SEQUENCE [LARGE SCALE GENOMIC DNA]</scope>
    <source>
        <strain evidence="1 2">NRRL B-30644</strain>
    </source>
</reference>
<sequence length="514" mass="60024">MQALILANKLALEENLPTYPVKITSLFLTHLFDINMNFKSRMKFSFRAGGTLRLKDHVTQADLQLLFILFRCCNAYGYLELSNRKAIYRQLEREFEAPISESQFYASLEKFIHHDLIVSEVSVDGPNRHKLNYFMNEKTSKIGHYVLFHPFVFTRSFHQLTLAEKKLIISAYAQASGNPNKVISRNLKQLNGNFKHAQFAGLLEFLHKSQKSHIQELLDNLKSLTLPVEAQKKGALFDDIELLKGKSGFKAQLKFNRDFLISVAEEEPQKYYRPLDACTLYPKFYALLKREAEYYGIGEVLSDRSDANRLVKILRQVNVRLIRHAFYKLSSYVSLKGMPRKPEFIIKESLESKFNEMLDTVINKTGAEEFIRWPETKEEGIKERNWRFSHVASKSKLGIRKLRTRLLNAVKNLNVAYPILPWQISDYGGEENTYQNSELRKYLNIDSIKEEALKLKVDPYYYGDLEYNAYIAIRTKDPKSVEEWMLGELHRLPVLPGKRLIPYNFRLENFLFNE</sequence>
<name>A0A0D7WUV9_9BACL</name>